<organism evidence="1 2">
    <name type="scientific">Kingdonia uniflora</name>
    <dbReference type="NCBI Taxonomy" id="39325"/>
    <lineage>
        <taxon>Eukaryota</taxon>
        <taxon>Viridiplantae</taxon>
        <taxon>Streptophyta</taxon>
        <taxon>Embryophyta</taxon>
        <taxon>Tracheophyta</taxon>
        <taxon>Spermatophyta</taxon>
        <taxon>Magnoliopsida</taxon>
        <taxon>Ranunculales</taxon>
        <taxon>Circaeasteraceae</taxon>
        <taxon>Kingdonia</taxon>
    </lineage>
</organism>
<comment type="caution">
    <text evidence="1">The sequence shown here is derived from an EMBL/GenBank/DDBJ whole genome shotgun (WGS) entry which is preliminary data.</text>
</comment>
<dbReference type="Proteomes" id="UP000541444">
    <property type="component" value="Unassembled WGS sequence"/>
</dbReference>
<dbReference type="EMBL" id="JACGCM010001965">
    <property type="protein sequence ID" value="KAF6146623.1"/>
    <property type="molecule type" value="Genomic_DNA"/>
</dbReference>
<keyword evidence="2" id="KW-1185">Reference proteome</keyword>
<dbReference type="PANTHER" id="PTHR34788:SF4">
    <property type="entry name" value="F15I1.22"/>
    <property type="match status" value="1"/>
</dbReference>
<dbReference type="OrthoDB" id="1937329at2759"/>
<proteinExistence type="predicted"/>
<dbReference type="AlphaFoldDB" id="A0A7J7LVE8"/>
<evidence type="ECO:0000313" key="1">
    <source>
        <dbReference type="EMBL" id="KAF6146623.1"/>
    </source>
</evidence>
<gene>
    <name evidence="1" type="ORF">GIB67_008909</name>
</gene>
<evidence type="ECO:0000313" key="2">
    <source>
        <dbReference type="Proteomes" id="UP000541444"/>
    </source>
</evidence>
<dbReference type="PANTHER" id="PTHR34788">
    <property type="entry name" value="F15I1.22"/>
    <property type="match status" value="1"/>
</dbReference>
<sequence length="130" mass="15110">MALDGENQDQTLITKPISRWGTRGKILMHRRKGAPSIRLGGRKRRHGFFLVMFSRIKVRWLKLQYSCILKKLKKYYYSILKDLIEAGGTFDSMQQRIVMESYFTVPVMGVSTLPSYVSSQAETIRSTTWK</sequence>
<protein>
    <submittedName>
        <fullName evidence="1">Uncharacterized protein</fullName>
    </submittedName>
</protein>
<name>A0A7J7LVE8_9MAGN</name>
<accession>A0A7J7LVE8</accession>
<reference evidence="1 2" key="1">
    <citation type="journal article" date="2020" name="IScience">
        <title>Genome Sequencing of the Endangered Kingdonia uniflora (Circaeasteraceae, Ranunculales) Reveals Potential Mechanisms of Evolutionary Specialization.</title>
        <authorList>
            <person name="Sun Y."/>
            <person name="Deng T."/>
            <person name="Zhang A."/>
            <person name="Moore M.J."/>
            <person name="Landis J.B."/>
            <person name="Lin N."/>
            <person name="Zhang H."/>
            <person name="Zhang X."/>
            <person name="Huang J."/>
            <person name="Zhang X."/>
            <person name="Sun H."/>
            <person name="Wang H."/>
        </authorList>
    </citation>
    <scope>NUCLEOTIDE SEQUENCE [LARGE SCALE GENOMIC DNA]</scope>
    <source>
        <strain evidence="1">TB1705</strain>
        <tissue evidence="1">Leaf</tissue>
    </source>
</reference>